<dbReference type="AlphaFoldDB" id="A0AAV1CC66"/>
<dbReference type="InterPro" id="IPR029055">
    <property type="entry name" value="Ntn_hydrolases_N"/>
</dbReference>
<organism evidence="1 2">
    <name type="scientific">Oldenlandia corymbosa var. corymbosa</name>
    <dbReference type="NCBI Taxonomy" id="529605"/>
    <lineage>
        <taxon>Eukaryota</taxon>
        <taxon>Viridiplantae</taxon>
        <taxon>Streptophyta</taxon>
        <taxon>Embryophyta</taxon>
        <taxon>Tracheophyta</taxon>
        <taxon>Spermatophyta</taxon>
        <taxon>Magnoliopsida</taxon>
        <taxon>eudicotyledons</taxon>
        <taxon>Gunneridae</taxon>
        <taxon>Pentapetalae</taxon>
        <taxon>asterids</taxon>
        <taxon>lamiids</taxon>
        <taxon>Gentianales</taxon>
        <taxon>Rubiaceae</taxon>
        <taxon>Rubioideae</taxon>
        <taxon>Spermacoceae</taxon>
        <taxon>Hedyotis-Oldenlandia complex</taxon>
        <taxon>Oldenlandia</taxon>
    </lineage>
</organism>
<dbReference type="Gene3D" id="3.60.20.10">
    <property type="entry name" value="Glutamine Phosphoribosylpyrophosphate, subunit 1, domain 1"/>
    <property type="match status" value="1"/>
</dbReference>
<dbReference type="SUPFAM" id="SSF56235">
    <property type="entry name" value="N-terminal nucleophile aminohydrolases (Ntn hydrolases)"/>
    <property type="match status" value="1"/>
</dbReference>
<reference evidence="1" key="1">
    <citation type="submission" date="2023-03" db="EMBL/GenBank/DDBJ databases">
        <authorList>
            <person name="Julca I."/>
        </authorList>
    </citation>
    <scope>NUCLEOTIDE SEQUENCE</scope>
</reference>
<keyword evidence="2" id="KW-1185">Reference proteome</keyword>
<name>A0AAV1CC66_OLDCO</name>
<proteinExistence type="predicted"/>
<protein>
    <submittedName>
        <fullName evidence="1">OLC1v1028417C1</fullName>
    </submittedName>
</protein>
<evidence type="ECO:0000313" key="2">
    <source>
        <dbReference type="Proteomes" id="UP001161247"/>
    </source>
</evidence>
<accession>A0AAV1CC66</accession>
<gene>
    <name evidence="1" type="ORF">OLC1_LOCUS4543</name>
</gene>
<sequence length="220" mass="24270">MVAVDHPCASRPKPLPKNVFVLNDHALCIVAGDLNDQTLATISEAIQHYKVLIADFRKLQSKKYCLFLKDSISVEVESRMLFDTLESGYDEGFGRRNGCRGPWLYGMNGELRPIELQERSILSIGSGSEYAFGFGVIGYRYYRSFDEARDLAADAISNAALAVSEDGETGGFFSGPDRWSIKYEEASAVNFLQKTSSAPKSFTYKSTGSSCYSIASFEAV</sequence>
<dbReference type="Proteomes" id="UP001161247">
    <property type="component" value="Chromosome 2"/>
</dbReference>
<evidence type="ECO:0000313" key="1">
    <source>
        <dbReference type="EMBL" id="CAI9093020.1"/>
    </source>
</evidence>
<dbReference type="EMBL" id="OX459119">
    <property type="protein sequence ID" value="CAI9093020.1"/>
    <property type="molecule type" value="Genomic_DNA"/>
</dbReference>